<dbReference type="UniPathway" id="UPA00143"/>
<dbReference type="EMBL" id="PQXK01000037">
    <property type="protein sequence ID" value="TGO40418.1"/>
    <property type="molecule type" value="Genomic_DNA"/>
</dbReference>
<gene>
    <name evidence="9" type="ORF">BHYA_0037g00170</name>
</gene>
<sequence>MAGNIQSSVQQATPLTPIVMSQTRRQTVSDNNLRISKVVAALQKWETDLEDKGDTCPICFESFKKVKFDADENDPRSDPLGFNGEHGGSIVVTPCNHKFGYICLAKWLVQKDSCPMCRNRILPLDPPQSIQRAQQRQRSYSTESLSAPANMQLMAPTPIARSVSLNSIMMTTPFELQRWNARFGHLNNLLPEAGNLVAEETTQVDVRRLPVRPSTTTHGHPATPTSTAVEPGFIRRTYNANITTYDLTHRPRDNQTSHLTRPSVDPSWRNWDYTSHYSLRAAGRQRRITGSVAAAVGVSAGLGSVIGMPRAEMREPTSSDHNTSSRNESDDDYSIVRAMGHAMGLGTVVGMPRAEWRSTMRPRLSRSESANGGSTETLPTTRSRETSVDEDLRRLPGLSSSMWARTWG</sequence>
<feature type="domain" description="RING-type" evidence="8">
    <location>
        <begin position="56"/>
        <end position="118"/>
    </location>
</feature>
<name>A0A4Z1GVE7_9HELO</name>
<dbReference type="PROSITE" id="PS50089">
    <property type="entry name" value="ZF_RING_2"/>
    <property type="match status" value="1"/>
</dbReference>
<proteinExistence type="predicted"/>
<accession>A0A4Z1GVE7</accession>
<evidence type="ECO:0000256" key="4">
    <source>
        <dbReference type="ARBA" id="ARBA00022786"/>
    </source>
</evidence>
<keyword evidence="5" id="KW-0862">Zinc</keyword>
<dbReference type="GO" id="GO:0008270">
    <property type="term" value="F:zinc ion binding"/>
    <property type="evidence" value="ECO:0007669"/>
    <property type="project" value="UniProtKB-KW"/>
</dbReference>
<comment type="pathway">
    <text evidence="1">Protein modification; protein ubiquitination.</text>
</comment>
<feature type="region of interest" description="Disordered" evidence="7">
    <location>
        <begin position="307"/>
        <end position="330"/>
    </location>
</feature>
<evidence type="ECO:0000313" key="9">
    <source>
        <dbReference type="EMBL" id="TGO40418.1"/>
    </source>
</evidence>
<dbReference type="InterPro" id="IPR013083">
    <property type="entry name" value="Znf_RING/FYVE/PHD"/>
</dbReference>
<feature type="region of interest" description="Disordered" evidence="7">
    <location>
        <begin position="358"/>
        <end position="393"/>
    </location>
</feature>
<keyword evidence="4" id="KW-0833">Ubl conjugation pathway</keyword>
<dbReference type="GO" id="GO:0016567">
    <property type="term" value="P:protein ubiquitination"/>
    <property type="evidence" value="ECO:0007669"/>
    <property type="project" value="UniProtKB-UniPathway"/>
</dbReference>
<organism evidence="9 10">
    <name type="scientific">Botrytis hyacinthi</name>
    <dbReference type="NCBI Taxonomy" id="278943"/>
    <lineage>
        <taxon>Eukaryota</taxon>
        <taxon>Fungi</taxon>
        <taxon>Dikarya</taxon>
        <taxon>Ascomycota</taxon>
        <taxon>Pezizomycotina</taxon>
        <taxon>Leotiomycetes</taxon>
        <taxon>Helotiales</taxon>
        <taxon>Sclerotiniaceae</taxon>
        <taxon>Botrytis</taxon>
    </lineage>
</organism>
<keyword evidence="10" id="KW-1185">Reference proteome</keyword>
<dbReference type="Gene3D" id="3.30.40.10">
    <property type="entry name" value="Zinc/RING finger domain, C3HC4 (zinc finger)"/>
    <property type="match status" value="1"/>
</dbReference>
<protein>
    <recommendedName>
        <fullName evidence="8">RING-type domain-containing protein</fullName>
    </recommendedName>
</protein>
<keyword evidence="3 6" id="KW-0863">Zinc-finger</keyword>
<feature type="compositionally biased region" description="Polar residues" evidence="7">
    <location>
        <begin position="367"/>
        <end position="381"/>
    </location>
</feature>
<evidence type="ECO:0000256" key="1">
    <source>
        <dbReference type="ARBA" id="ARBA00004906"/>
    </source>
</evidence>
<reference evidence="9 10" key="1">
    <citation type="submission" date="2017-12" db="EMBL/GenBank/DDBJ databases">
        <title>Comparative genomics of Botrytis spp.</title>
        <authorList>
            <person name="Valero-Jimenez C.A."/>
            <person name="Tapia P."/>
            <person name="Veloso J."/>
            <person name="Silva-Moreno E."/>
            <person name="Staats M."/>
            <person name="Valdes J.H."/>
            <person name="Van Kan J.A.L."/>
        </authorList>
    </citation>
    <scope>NUCLEOTIDE SEQUENCE [LARGE SCALE GENOMIC DNA]</scope>
    <source>
        <strain evidence="9 10">Bh0001</strain>
    </source>
</reference>
<evidence type="ECO:0000256" key="7">
    <source>
        <dbReference type="SAM" id="MobiDB-lite"/>
    </source>
</evidence>
<feature type="compositionally biased region" description="Basic and acidic residues" evidence="7">
    <location>
        <begin position="382"/>
        <end position="393"/>
    </location>
</feature>
<evidence type="ECO:0000259" key="8">
    <source>
        <dbReference type="PROSITE" id="PS50089"/>
    </source>
</evidence>
<evidence type="ECO:0000256" key="2">
    <source>
        <dbReference type="ARBA" id="ARBA00022723"/>
    </source>
</evidence>
<evidence type="ECO:0000256" key="5">
    <source>
        <dbReference type="ARBA" id="ARBA00022833"/>
    </source>
</evidence>
<dbReference type="InterPro" id="IPR024766">
    <property type="entry name" value="Znf_RING_H2"/>
</dbReference>
<dbReference type="InterPro" id="IPR001841">
    <property type="entry name" value="Znf_RING"/>
</dbReference>
<dbReference type="GO" id="GO:0012505">
    <property type="term" value="C:endomembrane system"/>
    <property type="evidence" value="ECO:0007669"/>
    <property type="project" value="TreeGrafter"/>
</dbReference>
<evidence type="ECO:0000256" key="6">
    <source>
        <dbReference type="PROSITE-ProRule" id="PRU00175"/>
    </source>
</evidence>
<dbReference type="AlphaFoldDB" id="A0A4Z1GVE7"/>
<dbReference type="Pfam" id="PF12678">
    <property type="entry name" value="zf-rbx1"/>
    <property type="match status" value="1"/>
</dbReference>
<dbReference type="GO" id="GO:0043161">
    <property type="term" value="P:proteasome-mediated ubiquitin-dependent protein catabolic process"/>
    <property type="evidence" value="ECO:0007669"/>
    <property type="project" value="TreeGrafter"/>
</dbReference>
<dbReference type="InterPro" id="IPR050731">
    <property type="entry name" value="HRD1_E3_ubiq-ligases"/>
</dbReference>
<keyword evidence="2" id="KW-0479">Metal-binding</keyword>
<dbReference type="SMART" id="SM00184">
    <property type="entry name" value="RING"/>
    <property type="match status" value="1"/>
</dbReference>
<comment type="caution">
    <text evidence="9">The sequence shown here is derived from an EMBL/GenBank/DDBJ whole genome shotgun (WGS) entry which is preliminary data.</text>
</comment>
<dbReference type="Proteomes" id="UP000297814">
    <property type="component" value="Unassembled WGS sequence"/>
</dbReference>
<evidence type="ECO:0000313" key="10">
    <source>
        <dbReference type="Proteomes" id="UP000297814"/>
    </source>
</evidence>
<dbReference type="PANTHER" id="PTHR22763">
    <property type="entry name" value="RING ZINC FINGER PROTEIN"/>
    <property type="match status" value="1"/>
</dbReference>
<dbReference type="SUPFAM" id="SSF57850">
    <property type="entry name" value="RING/U-box"/>
    <property type="match status" value="1"/>
</dbReference>
<dbReference type="GO" id="GO:0061630">
    <property type="term" value="F:ubiquitin protein ligase activity"/>
    <property type="evidence" value="ECO:0007669"/>
    <property type="project" value="TreeGrafter"/>
</dbReference>
<evidence type="ECO:0000256" key="3">
    <source>
        <dbReference type="ARBA" id="ARBA00022771"/>
    </source>
</evidence>